<sequence>MKYNVQIYEDDQGMLMINVPDEIFLVIDLLLSDVQEDGSKLWLDLIDKVLLKKSSYEELTGNACTIEIKYDVTKIVNEYAEEDQNAYCLIETAELKQILLMWDDAVRNKYAE</sequence>
<dbReference type="Proteomes" id="UP000543174">
    <property type="component" value="Unassembled WGS sequence"/>
</dbReference>
<gene>
    <name evidence="1" type="ORF">HNP21_005805</name>
</gene>
<evidence type="ECO:0000313" key="2">
    <source>
        <dbReference type="Proteomes" id="UP000543174"/>
    </source>
</evidence>
<evidence type="ECO:0000313" key="1">
    <source>
        <dbReference type="EMBL" id="MBA9042668.1"/>
    </source>
</evidence>
<comment type="caution">
    <text evidence="1">The sequence shown here is derived from an EMBL/GenBank/DDBJ whole genome shotgun (WGS) entry which is preliminary data.</text>
</comment>
<proteinExistence type="predicted"/>
<dbReference type="EMBL" id="JACJHT010000015">
    <property type="protein sequence ID" value="MBA9042668.1"/>
    <property type="molecule type" value="Genomic_DNA"/>
</dbReference>
<name>A0A7W3NGN1_PRIAR</name>
<organism evidence="1 2">
    <name type="scientific">Priestia aryabhattai</name>
    <name type="common">Bacillus aryabhattai</name>
    <dbReference type="NCBI Taxonomy" id="412384"/>
    <lineage>
        <taxon>Bacteria</taxon>
        <taxon>Bacillati</taxon>
        <taxon>Bacillota</taxon>
        <taxon>Bacilli</taxon>
        <taxon>Bacillales</taxon>
        <taxon>Bacillaceae</taxon>
        <taxon>Priestia</taxon>
    </lineage>
</organism>
<protein>
    <submittedName>
        <fullName evidence="1">Uncharacterized protein</fullName>
    </submittedName>
</protein>
<reference evidence="1" key="1">
    <citation type="submission" date="2020-08" db="EMBL/GenBank/DDBJ databases">
        <title>Functional genomics of gut bacteria from endangered species of beetles.</title>
        <authorList>
            <person name="Carlos-Shanley C."/>
        </authorList>
    </citation>
    <scope>NUCLEOTIDE SEQUENCE [LARGE SCALE GENOMIC DNA]</scope>
    <source>
        <strain evidence="1">S00060</strain>
    </source>
</reference>
<keyword evidence="2" id="KW-1185">Reference proteome</keyword>
<accession>A0A7W3NGN1</accession>
<dbReference type="AlphaFoldDB" id="A0A7W3NGN1"/>
<dbReference type="RefSeq" id="WP_098325486.1">
    <property type="nucleotide sequence ID" value="NZ_CP072477.1"/>
</dbReference>